<evidence type="ECO:0008006" key="4">
    <source>
        <dbReference type="Google" id="ProtNLM"/>
    </source>
</evidence>
<organism evidence="2 3">
    <name type="scientific">Streptomyces chumphonensis</name>
    <dbReference type="NCBI Taxonomy" id="1214925"/>
    <lineage>
        <taxon>Bacteria</taxon>
        <taxon>Bacillati</taxon>
        <taxon>Actinomycetota</taxon>
        <taxon>Actinomycetes</taxon>
        <taxon>Kitasatosporales</taxon>
        <taxon>Streptomycetaceae</taxon>
        <taxon>Streptomyces</taxon>
    </lineage>
</organism>
<feature type="compositionally biased region" description="Acidic residues" evidence="1">
    <location>
        <begin position="128"/>
        <end position="140"/>
    </location>
</feature>
<comment type="caution">
    <text evidence="2">The sequence shown here is derived from an EMBL/GenBank/DDBJ whole genome shotgun (WGS) entry which is preliminary data.</text>
</comment>
<name>A0A927EYX4_9ACTN</name>
<dbReference type="Proteomes" id="UP000632289">
    <property type="component" value="Unassembled WGS sequence"/>
</dbReference>
<evidence type="ECO:0000313" key="2">
    <source>
        <dbReference type="EMBL" id="MBD3931189.1"/>
    </source>
</evidence>
<protein>
    <recommendedName>
        <fullName evidence="4">DUF5709 domain-containing protein</fullName>
    </recommendedName>
</protein>
<keyword evidence="3" id="KW-1185">Reference proteome</keyword>
<reference evidence="2" key="1">
    <citation type="submission" date="2020-09" db="EMBL/GenBank/DDBJ databases">
        <title>Secondary metabolite and genome analysis of marine Streptomyces chumphonensis KK1-2T.</title>
        <authorList>
            <person name="Phongsopitanun W."/>
            <person name="Kanchanasin P."/>
            <person name="Pittayakhajonwut P."/>
            <person name="Suwanborirux K."/>
            <person name="Tanasupawat S."/>
        </authorList>
    </citation>
    <scope>NUCLEOTIDE SEQUENCE</scope>
    <source>
        <strain evidence="2">KK1-2</strain>
    </source>
</reference>
<feature type="region of interest" description="Disordered" evidence="1">
    <location>
        <begin position="1"/>
        <end position="151"/>
    </location>
</feature>
<dbReference type="RefSeq" id="WP_191208493.1">
    <property type="nucleotide sequence ID" value="NZ_BAABKL010000032.1"/>
</dbReference>
<feature type="compositionally biased region" description="Basic and acidic residues" evidence="1">
    <location>
        <begin position="54"/>
        <end position="66"/>
    </location>
</feature>
<gene>
    <name evidence="2" type="ORF">IF129_06395</name>
</gene>
<accession>A0A927EYX4</accession>
<evidence type="ECO:0000256" key="1">
    <source>
        <dbReference type="SAM" id="MobiDB-lite"/>
    </source>
</evidence>
<feature type="compositionally biased region" description="Basic and acidic residues" evidence="1">
    <location>
        <begin position="1"/>
        <end position="13"/>
    </location>
</feature>
<feature type="compositionally biased region" description="Low complexity" evidence="1">
    <location>
        <begin position="68"/>
        <end position="79"/>
    </location>
</feature>
<dbReference type="EMBL" id="JACXYU010000002">
    <property type="protein sequence ID" value="MBD3931189.1"/>
    <property type="molecule type" value="Genomic_DNA"/>
</dbReference>
<dbReference type="AlphaFoldDB" id="A0A927EYX4"/>
<sequence length="151" mass="15554">MTEPNDPGRHPEEEGIPDLQDGSPEARRAEDPQRMPVPGDRPVAADQHGTTVAEQREGESLDDRLAQEVPDVGADGAAGPPDPEAGRLDDASPPGLPSGDHVVGRVGDKATPAAGLSAEESAVHVEPIDEADAPPPDPEENPPGGEDRPPG</sequence>
<evidence type="ECO:0000313" key="3">
    <source>
        <dbReference type="Proteomes" id="UP000632289"/>
    </source>
</evidence>
<proteinExistence type="predicted"/>
<feature type="compositionally biased region" description="Basic and acidic residues" evidence="1">
    <location>
        <begin position="24"/>
        <end position="33"/>
    </location>
</feature>